<dbReference type="RefSeq" id="WP_345522507.1">
    <property type="nucleotide sequence ID" value="NZ_BAABKM010000002.1"/>
</dbReference>
<dbReference type="Pfam" id="PF00356">
    <property type="entry name" value="LacI"/>
    <property type="match status" value="1"/>
</dbReference>
<feature type="domain" description="HTH lacI-type" evidence="4">
    <location>
        <begin position="15"/>
        <end position="69"/>
    </location>
</feature>
<evidence type="ECO:0000256" key="2">
    <source>
        <dbReference type="ARBA" id="ARBA00023125"/>
    </source>
</evidence>
<name>A0ABP8XQ65_9ACTN</name>
<dbReference type="Gene3D" id="1.10.260.40">
    <property type="entry name" value="lambda repressor-like DNA-binding domains"/>
    <property type="match status" value="1"/>
</dbReference>
<dbReference type="SUPFAM" id="SSF53822">
    <property type="entry name" value="Periplasmic binding protein-like I"/>
    <property type="match status" value="1"/>
</dbReference>
<comment type="caution">
    <text evidence="5">The sequence shown here is derived from an EMBL/GenBank/DDBJ whole genome shotgun (WGS) entry which is preliminary data.</text>
</comment>
<dbReference type="InterPro" id="IPR028082">
    <property type="entry name" value="Peripla_BP_I"/>
</dbReference>
<dbReference type="PROSITE" id="PS00356">
    <property type="entry name" value="HTH_LACI_1"/>
    <property type="match status" value="1"/>
</dbReference>
<dbReference type="SUPFAM" id="SSF47413">
    <property type="entry name" value="lambda repressor-like DNA-binding domains"/>
    <property type="match status" value="1"/>
</dbReference>
<dbReference type="InterPro" id="IPR010982">
    <property type="entry name" value="Lambda_DNA-bd_dom_sf"/>
</dbReference>
<reference evidence="6" key="1">
    <citation type="journal article" date="2019" name="Int. J. Syst. Evol. Microbiol.">
        <title>The Global Catalogue of Microorganisms (GCM) 10K type strain sequencing project: providing services to taxonomists for standard genome sequencing and annotation.</title>
        <authorList>
            <consortium name="The Broad Institute Genomics Platform"/>
            <consortium name="The Broad Institute Genome Sequencing Center for Infectious Disease"/>
            <person name="Wu L."/>
            <person name="Ma J."/>
        </authorList>
    </citation>
    <scope>NUCLEOTIDE SEQUENCE [LARGE SCALE GENOMIC DNA]</scope>
    <source>
        <strain evidence="6">JCM 18531</strain>
    </source>
</reference>
<dbReference type="InterPro" id="IPR000843">
    <property type="entry name" value="HTH_LacI"/>
</dbReference>
<dbReference type="Proteomes" id="UP001499974">
    <property type="component" value="Unassembled WGS sequence"/>
</dbReference>
<dbReference type="SMART" id="SM00354">
    <property type="entry name" value="HTH_LACI"/>
    <property type="match status" value="1"/>
</dbReference>
<organism evidence="5 6">
    <name type="scientific">Nocardioides conyzicola</name>
    <dbReference type="NCBI Taxonomy" id="1651781"/>
    <lineage>
        <taxon>Bacteria</taxon>
        <taxon>Bacillati</taxon>
        <taxon>Actinomycetota</taxon>
        <taxon>Actinomycetes</taxon>
        <taxon>Propionibacteriales</taxon>
        <taxon>Nocardioidaceae</taxon>
        <taxon>Nocardioides</taxon>
    </lineage>
</organism>
<evidence type="ECO:0000256" key="3">
    <source>
        <dbReference type="ARBA" id="ARBA00023163"/>
    </source>
</evidence>
<proteinExistence type="predicted"/>
<gene>
    <name evidence="5" type="ORF">GCM10023349_33130</name>
</gene>
<dbReference type="Pfam" id="PF13377">
    <property type="entry name" value="Peripla_BP_3"/>
    <property type="match status" value="1"/>
</dbReference>
<evidence type="ECO:0000313" key="6">
    <source>
        <dbReference type="Proteomes" id="UP001499974"/>
    </source>
</evidence>
<dbReference type="PANTHER" id="PTHR30146">
    <property type="entry name" value="LACI-RELATED TRANSCRIPTIONAL REPRESSOR"/>
    <property type="match status" value="1"/>
</dbReference>
<evidence type="ECO:0000313" key="5">
    <source>
        <dbReference type="EMBL" id="GAA4711523.1"/>
    </source>
</evidence>
<keyword evidence="2 5" id="KW-0238">DNA-binding</keyword>
<keyword evidence="1" id="KW-0805">Transcription regulation</keyword>
<dbReference type="Gene3D" id="3.40.50.2300">
    <property type="match status" value="2"/>
</dbReference>
<dbReference type="InterPro" id="IPR046335">
    <property type="entry name" value="LacI/GalR-like_sensor"/>
</dbReference>
<keyword evidence="6" id="KW-1185">Reference proteome</keyword>
<dbReference type="GO" id="GO:0003677">
    <property type="term" value="F:DNA binding"/>
    <property type="evidence" value="ECO:0007669"/>
    <property type="project" value="UniProtKB-KW"/>
</dbReference>
<dbReference type="EMBL" id="BAABKM010000002">
    <property type="protein sequence ID" value="GAA4711523.1"/>
    <property type="molecule type" value="Genomic_DNA"/>
</dbReference>
<dbReference type="PROSITE" id="PS50932">
    <property type="entry name" value="HTH_LACI_2"/>
    <property type="match status" value="1"/>
</dbReference>
<keyword evidence="3" id="KW-0804">Transcription</keyword>
<dbReference type="PANTHER" id="PTHR30146:SF109">
    <property type="entry name" value="HTH-TYPE TRANSCRIPTIONAL REGULATOR GALS"/>
    <property type="match status" value="1"/>
</dbReference>
<accession>A0ABP8XQ65</accession>
<sequence>MAEVGAAPGPRGRPPSMADVAALAGVSHQTVSRVLNDASLVKEATRTRVLDAIRELGYRRNSAARSLATNRSGRIGMISAHLALHGPTMISAAVHHAAHQRGYEVSLAGLEEISAETLHEAVDRLLDQAVEAIVVAVAHRDALDATRALDLPIPVVIVQGVTPGEPLAAGIDQELGASLAVRHLLDLGHAEVAHVTGPLDWVEGVQRRAGWLREHETRGLLPGPEIAGDWTAESGHRAGVEIAARDDVTAVFAANDAMALGVLKALHEHGRAVPGDVSVVGFDDVPEADFYWPGLTTVNQAFSQLGTSAVDLVLRALRGEAEPATELLQPSLVVRSSSGAPTRA</sequence>
<dbReference type="CDD" id="cd01392">
    <property type="entry name" value="HTH_LacI"/>
    <property type="match status" value="1"/>
</dbReference>
<protein>
    <submittedName>
        <fullName evidence="5">LacI family DNA-binding transcriptional regulator</fullName>
    </submittedName>
</protein>
<evidence type="ECO:0000259" key="4">
    <source>
        <dbReference type="PROSITE" id="PS50932"/>
    </source>
</evidence>
<dbReference type="CDD" id="cd01574">
    <property type="entry name" value="PBP1_LacI"/>
    <property type="match status" value="1"/>
</dbReference>
<evidence type="ECO:0000256" key="1">
    <source>
        <dbReference type="ARBA" id="ARBA00023015"/>
    </source>
</evidence>